<protein>
    <submittedName>
        <fullName evidence="5">Glycine oxidase</fullName>
    </submittedName>
</protein>
<comment type="pathway">
    <text evidence="1">Cofactor biosynthesis; thiamine diphosphate biosynthesis.</text>
</comment>
<dbReference type="InterPro" id="IPR036188">
    <property type="entry name" value="FAD/NAD-bd_sf"/>
</dbReference>
<dbReference type="GO" id="GO:0050660">
    <property type="term" value="F:flavin adenine dinucleotide binding"/>
    <property type="evidence" value="ECO:0007669"/>
    <property type="project" value="InterPro"/>
</dbReference>
<dbReference type="RefSeq" id="WP_092992369.1">
    <property type="nucleotide sequence ID" value="NZ_FMWD01000002.1"/>
</dbReference>
<evidence type="ECO:0000256" key="1">
    <source>
        <dbReference type="ARBA" id="ARBA00004948"/>
    </source>
</evidence>
<dbReference type="GO" id="GO:0009228">
    <property type="term" value="P:thiamine biosynthetic process"/>
    <property type="evidence" value="ECO:0007669"/>
    <property type="project" value="UniProtKB-KW"/>
</dbReference>
<evidence type="ECO:0000313" key="6">
    <source>
        <dbReference type="Proteomes" id="UP000199648"/>
    </source>
</evidence>
<dbReference type="PANTHER" id="PTHR13847">
    <property type="entry name" value="SARCOSINE DEHYDROGENASE-RELATED"/>
    <property type="match status" value="1"/>
</dbReference>
<dbReference type="GO" id="GO:0009229">
    <property type="term" value="P:thiamine diphosphate biosynthetic process"/>
    <property type="evidence" value="ECO:0007669"/>
    <property type="project" value="UniProtKB-UniPathway"/>
</dbReference>
<dbReference type="GO" id="GO:0005737">
    <property type="term" value="C:cytoplasm"/>
    <property type="evidence" value="ECO:0007669"/>
    <property type="project" value="TreeGrafter"/>
</dbReference>
<reference evidence="5 6" key="1">
    <citation type="submission" date="2016-10" db="EMBL/GenBank/DDBJ databases">
        <authorList>
            <person name="de Groot N.N."/>
        </authorList>
    </citation>
    <scope>NUCLEOTIDE SEQUENCE [LARGE SCALE GENOMIC DNA]</scope>
    <source>
        <strain evidence="5 6">HLD2</strain>
    </source>
</reference>
<dbReference type="Pfam" id="PF01266">
    <property type="entry name" value="DAO"/>
    <property type="match status" value="1"/>
</dbReference>
<dbReference type="PANTHER" id="PTHR13847:SF289">
    <property type="entry name" value="GLYCINE OXIDASE"/>
    <property type="match status" value="1"/>
</dbReference>
<evidence type="ECO:0000259" key="4">
    <source>
        <dbReference type="Pfam" id="PF01266"/>
    </source>
</evidence>
<dbReference type="EMBL" id="FMWD01000002">
    <property type="protein sequence ID" value="SCZ51590.1"/>
    <property type="molecule type" value="Genomic_DNA"/>
</dbReference>
<dbReference type="InterPro" id="IPR012727">
    <property type="entry name" value="Gly_oxidase_ThiO"/>
</dbReference>
<dbReference type="GO" id="GO:0016491">
    <property type="term" value="F:oxidoreductase activity"/>
    <property type="evidence" value="ECO:0007669"/>
    <property type="project" value="UniProtKB-KW"/>
</dbReference>
<keyword evidence="2" id="KW-0784">Thiamine biosynthesis</keyword>
<dbReference type="Gene3D" id="3.50.50.60">
    <property type="entry name" value="FAD/NAD(P)-binding domain"/>
    <property type="match status" value="1"/>
</dbReference>
<proteinExistence type="predicted"/>
<dbReference type="STRING" id="415747.SAMN03097708_00534"/>
<dbReference type="NCBIfam" id="TIGR02352">
    <property type="entry name" value="thiamin_ThiO"/>
    <property type="match status" value="1"/>
</dbReference>
<dbReference type="InterPro" id="IPR006076">
    <property type="entry name" value="FAD-dep_OxRdtase"/>
</dbReference>
<feature type="domain" description="FAD dependent oxidoreductase" evidence="4">
    <location>
        <begin position="4"/>
        <end position="344"/>
    </location>
</feature>
<evidence type="ECO:0000313" key="5">
    <source>
        <dbReference type="EMBL" id="SCZ51590.1"/>
    </source>
</evidence>
<dbReference type="Proteomes" id="UP000199648">
    <property type="component" value="Unassembled WGS sequence"/>
</dbReference>
<dbReference type="SUPFAM" id="SSF51905">
    <property type="entry name" value="FAD/NAD(P)-binding domain"/>
    <property type="match status" value="1"/>
</dbReference>
<keyword evidence="6" id="KW-1185">Reference proteome</keyword>
<name>A0A1G5PQZ9_9GAMM</name>
<dbReference type="OrthoDB" id="9805337at2"/>
<accession>A0A1G5PQZ9</accession>
<sequence>MFNILVVGGGLIGLLTARELVRSEAKVTVMERGTTGRESSWAGGGILSPLYPWRYPEPVTALAHWGQLRYEGICRELSDTTGIDPQWTRNGLLMVDVTEPECSRASAWASRYGYRLEPLDRAGLENCEPELGQGESGLWMPDVAQVRNPRLLQALRADLEKRGVAFEEQCEVQGFVSEAGRITGIRTAAGIRQTTRVVVAGGAWTGRLLESTGLSLPVEPVLGQMVLFNGPPDLLHRIVLAGERYLIPRRDGRVLVGSTLERTGFEKVTTKAALEELKTAAFGILPRLRNVPVETQWAGLRPGSPTGVPFIGEHPQIRGLYVNAGQFRNGVVMGLASARLLSDLMLRREPIIDPAPYLPGTTGASAHGGMDFV</sequence>
<dbReference type="AlphaFoldDB" id="A0A1G5PQZ9"/>
<organism evidence="5 6">
    <name type="scientific">Thiohalomonas denitrificans</name>
    <dbReference type="NCBI Taxonomy" id="415747"/>
    <lineage>
        <taxon>Bacteria</taxon>
        <taxon>Pseudomonadati</taxon>
        <taxon>Pseudomonadota</taxon>
        <taxon>Gammaproteobacteria</taxon>
        <taxon>Thiohalomonadales</taxon>
        <taxon>Thiohalomonadaceae</taxon>
        <taxon>Thiohalomonas</taxon>
    </lineage>
</organism>
<evidence type="ECO:0000256" key="2">
    <source>
        <dbReference type="ARBA" id="ARBA00022977"/>
    </source>
</evidence>
<evidence type="ECO:0000256" key="3">
    <source>
        <dbReference type="ARBA" id="ARBA00023002"/>
    </source>
</evidence>
<keyword evidence="3" id="KW-0560">Oxidoreductase</keyword>
<dbReference type="Gene3D" id="3.30.9.10">
    <property type="entry name" value="D-Amino Acid Oxidase, subunit A, domain 2"/>
    <property type="match status" value="1"/>
</dbReference>
<dbReference type="SUPFAM" id="SSF54373">
    <property type="entry name" value="FAD-linked reductases, C-terminal domain"/>
    <property type="match status" value="1"/>
</dbReference>
<gene>
    <name evidence="5" type="ORF">SAMN03097708_00534</name>
</gene>
<dbReference type="UniPathway" id="UPA00060"/>